<keyword evidence="5" id="KW-0433">Leucine-rich repeat</keyword>
<dbReference type="InterPro" id="IPR000938">
    <property type="entry name" value="CAP-Gly_domain"/>
</dbReference>
<evidence type="ECO:0000256" key="6">
    <source>
        <dbReference type="ARBA" id="ARBA00022737"/>
    </source>
</evidence>
<evidence type="ECO:0000313" key="11">
    <source>
        <dbReference type="Proteomes" id="UP000186922"/>
    </source>
</evidence>
<evidence type="ECO:0000256" key="1">
    <source>
        <dbReference type="ARBA" id="ARBA00004496"/>
    </source>
</evidence>
<dbReference type="GO" id="GO:0007010">
    <property type="term" value="P:cytoskeleton organization"/>
    <property type="evidence" value="ECO:0007669"/>
    <property type="project" value="TreeGrafter"/>
</dbReference>
<keyword evidence="4" id="KW-0963">Cytoplasm</keyword>
<dbReference type="Proteomes" id="UP000186922">
    <property type="component" value="Unassembled WGS sequence"/>
</dbReference>
<dbReference type="Gene3D" id="3.80.10.10">
    <property type="entry name" value="Ribonuclease Inhibitor"/>
    <property type="match status" value="2"/>
</dbReference>
<dbReference type="EMBL" id="BDGG01000003">
    <property type="protein sequence ID" value="GAU96304.1"/>
    <property type="molecule type" value="Genomic_DNA"/>
</dbReference>
<dbReference type="InterPro" id="IPR032675">
    <property type="entry name" value="LRR_dom_sf"/>
</dbReference>
<evidence type="ECO:0000256" key="4">
    <source>
        <dbReference type="ARBA" id="ARBA00022490"/>
    </source>
</evidence>
<dbReference type="PANTHER" id="PTHR18849">
    <property type="entry name" value="LEUCINE RICH REPEAT PROTEIN"/>
    <property type="match status" value="1"/>
</dbReference>
<proteinExistence type="inferred from homology"/>
<gene>
    <name evidence="10" type="primary">RvY_07767-1</name>
    <name evidence="10" type="synonym">RvY_07767.1</name>
    <name evidence="10" type="ORF">RvY_07767</name>
</gene>
<dbReference type="GO" id="GO:0005737">
    <property type="term" value="C:cytoplasm"/>
    <property type="evidence" value="ECO:0007669"/>
    <property type="project" value="UniProtKB-SubCell"/>
</dbReference>
<reference evidence="10 11" key="1">
    <citation type="journal article" date="2016" name="Nat. Commun.">
        <title>Extremotolerant tardigrade genome and improved radiotolerance of human cultured cells by tardigrade-unique protein.</title>
        <authorList>
            <person name="Hashimoto T."/>
            <person name="Horikawa D.D."/>
            <person name="Saito Y."/>
            <person name="Kuwahara H."/>
            <person name="Kozuka-Hata H."/>
            <person name="Shin-I T."/>
            <person name="Minakuchi Y."/>
            <person name="Ohishi K."/>
            <person name="Motoyama A."/>
            <person name="Aizu T."/>
            <person name="Enomoto A."/>
            <person name="Kondo K."/>
            <person name="Tanaka S."/>
            <person name="Hara Y."/>
            <person name="Koshikawa S."/>
            <person name="Sagara H."/>
            <person name="Miura T."/>
            <person name="Yokobori S."/>
            <person name="Miyagawa K."/>
            <person name="Suzuki Y."/>
            <person name="Kubo T."/>
            <person name="Oyama M."/>
            <person name="Kohara Y."/>
            <person name="Fujiyama A."/>
            <person name="Arakawa K."/>
            <person name="Katayama T."/>
            <person name="Toyoda A."/>
            <person name="Kunieda T."/>
        </authorList>
    </citation>
    <scope>NUCLEOTIDE SEQUENCE [LARGE SCALE GENOMIC DNA]</scope>
    <source>
        <strain evidence="10 11">YOKOZUNA-1</strain>
    </source>
</reference>
<name>A0A1D1V3C9_RAMVA</name>
<dbReference type="SMART" id="SM01052">
    <property type="entry name" value="CAP_GLY"/>
    <property type="match status" value="1"/>
</dbReference>
<evidence type="ECO:0000256" key="8">
    <source>
        <dbReference type="ARBA" id="ARBA00030180"/>
    </source>
</evidence>
<organism evidence="10 11">
    <name type="scientific">Ramazzottius varieornatus</name>
    <name type="common">Water bear</name>
    <name type="synonym">Tardigrade</name>
    <dbReference type="NCBI Taxonomy" id="947166"/>
    <lineage>
        <taxon>Eukaryota</taxon>
        <taxon>Metazoa</taxon>
        <taxon>Ecdysozoa</taxon>
        <taxon>Tardigrada</taxon>
        <taxon>Eutardigrada</taxon>
        <taxon>Parachela</taxon>
        <taxon>Hypsibioidea</taxon>
        <taxon>Ramazzottiidae</taxon>
        <taxon>Ramazzottius</taxon>
    </lineage>
</organism>
<dbReference type="Gene3D" id="3.10.20.90">
    <property type="entry name" value="Phosphatidylinositol 3-kinase Catalytic Subunit, Chain A, domain 1"/>
    <property type="match status" value="1"/>
</dbReference>
<dbReference type="InterPro" id="IPR029071">
    <property type="entry name" value="Ubiquitin-like_domsf"/>
</dbReference>
<dbReference type="CDD" id="cd17044">
    <property type="entry name" value="Ubl_TBCE"/>
    <property type="match status" value="1"/>
</dbReference>
<accession>A0A1D1V3C9</accession>
<dbReference type="Pfam" id="PF01302">
    <property type="entry name" value="CAP_GLY"/>
    <property type="match status" value="1"/>
</dbReference>
<sequence>MSFAVGQRVCLRQSDVERRGTVRYVGYLEQADARKGPYAGVEWDEPREGLHDGVLNGRRFFEARPNSASFVPITKLDKGRTAVAALNEKYGTLEEYDVGVRFGRKEVEAVGWKKTMDKVSHFDRLIHVDLTGFNVNHQGLDQLADLIKNAETLSLGKSLISSWSSILSVVERLPKVTMLDLSENRLHMDTNETSVRIKRLILRRNDVHWDDVMKTLRLFPELEEIYLAQNNINTITASEVLESSKLTLVDLDKQQCRLSDWKAIRQLGNLPNLKILQLSENFLDTISFPDCGPEGTTKYFPKLSQLTLRMNDIAEWSSISELDKLPKLENLKIYPNKVLDSVSPATARQWVIAKVGNLKVLNQSQVSASERRDSELDYMRQFGAEWVDATKSANPDRISSFLFQHPRFKQLLVKYGPLDADEASQAGPQAQLKSSLIKVILQHQEQKKEKTLPNTINVLKLKRLVEKLFRISQTEKLAYVTPEHPDVTFFLDDDQKEISHYDIKSGDTILIC</sequence>
<dbReference type="OrthoDB" id="5273213at2759"/>
<dbReference type="Pfam" id="PF14580">
    <property type="entry name" value="LRR_9"/>
    <property type="match status" value="1"/>
</dbReference>
<comment type="similarity">
    <text evidence="2">Belongs to the TBCE family.</text>
</comment>
<keyword evidence="7" id="KW-0143">Chaperone</keyword>
<dbReference type="AlphaFoldDB" id="A0A1D1V3C9"/>
<dbReference type="Gene3D" id="2.30.30.190">
    <property type="entry name" value="CAP Gly-rich-like domain"/>
    <property type="match status" value="1"/>
</dbReference>
<feature type="domain" description="CAP-Gly" evidence="9">
    <location>
        <begin position="29"/>
        <end position="72"/>
    </location>
</feature>
<keyword evidence="11" id="KW-1185">Reference proteome</keyword>
<evidence type="ECO:0000256" key="5">
    <source>
        <dbReference type="ARBA" id="ARBA00022614"/>
    </source>
</evidence>
<dbReference type="SUPFAM" id="SSF52058">
    <property type="entry name" value="L domain-like"/>
    <property type="match status" value="1"/>
</dbReference>
<dbReference type="SUPFAM" id="SSF74924">
    <property type="entry name" value="Cap-Gly domain"/>
    <property type="match status" value="1"/>
</dbReference>
<keyword evidence="6" id="KW-0677">Repeat</keyword>
<dbReference type="PROSITE" id="PS50245">
    <property type="entry name" value="CAP_GLY_2"/>
    <property type="match status" value="1"/>
</dbReference>
<evidence type="ECO:0000256" key="2">
    <source>
        <dbReference type="ARBA" id="ARBA00006286"/>
    </source>
</evidence>
<evidence type="ECO:0000256" key="3">
    <source>
        <dbReference type="ARBA" id="ARBA00015004"/>
    </source>
</evidence>
<evidence type="ECO:0000256" key="7">
    <source>
        <dbReference type="ARBA" id="ARBA00023186"/>
    </source>
</evidence>
<dbReference type="SUPFAM" id="SSF54236">
    <property type="entry name" value="Ubiquitin-like"/>
    <property type="match status" value="1"/>
</dbReference>
<comment type="caution">
    <text evidence="10">The sequence shown here is derived from an EMBL/GenBank/DDBJ whole genome shotgun (WGS) entry which is preliminary data.</text>
</comment>
<protein>
    <recommendedName>
        <fullName evidence="3">Tubulin-specific chaperone E</fullName>
    </recommendedName>
    <alternativeName>
        <fullName evidence="8">Tubulin-folding cofactor E</fullName>
    </alternativeName>
</protein>
<comment type="subcellular location">
    <subcellularLocation>
        <location evidence="1">Cytoplasm</location>
    </subcellularLocation>
</comment>
<dbReference type="PANTHER" id="PTHR18849:SF0">
    <property type="entry name" value="CILIA- AND FLAGELLA-ASSOCIATED PROTEIN 410-RELATED"/>
    <property type="match status" value="1"/>
</dbReference>
<evidence type="ECO:0000313" key="10">
    <source>
        <dbReference type="EMBL" id="GAU96304.1"/>
    </source>
</evidence>
<dbReference type="InterPro" id="IPR044079">
    <property type="entry name" value="Ubl_TBCE"/>
</dbReference>
<evidence type="ECO:0000259" key="9">
    <source>
        <dbReference type="PROSITE" id="PS50245"/>
    </source>
</evidence>
<dbReference type="InterPro" id="IPR036859">
    <property type="entry name" value="CAP-Gly_dom_sf"/>
</dbReference>
<dbReference type="STRING" id="947166.A0A1D1V3C9"/>